<feature type="transmembrane region" description="Helical" evidence="1">
    <location>
        <begin position="50"/>
        <end position="68"/>
    </location>
</feature>
<sequence length="73" mass="7407">MNLAKVVGVVLIAAGAIGLVMGSFTYTKDTEAVKLGPVELSVKQKETINVPVWAGIGAIAVGVVLLVMGGRKG</sequence>
<reference evidence="2 3" key="1">
    <citation type="submission" date="2018-08" db="EMBL/GenBank/DDBJ databases">
        <title>Hydrogenophaga sp. LA-38 isolated from sludge.</title>
        <authorList>
            <person name="Im W.-T."/>
        </authorList>
    </citation>
    <scope>NUCLEOTIDE SEQUENCE [LARGE SCALE GENOMIC DNA]</scope>
    <source>
        <strain evidence="2 3">LA-38</strain>
    </source>
</reference>
<organism evidence="2 3">
    <name type="scientific">Hydrogenophaga borbori</name>
    <dbReference type="NCBI Taxonomy" id="2294117"/>
    <lineage>
        <taxon>Bacteria</taxon>
        <taxon>Pseudomonadati</taxon>
        <taxon>Pseudomonadota</taxon>
        <taxon>Betaproteobacteria</taxon>
        <taxon>Burkholderiales</taxon>
        <taxon>Comamonadaceae</taxon>
        <taxon>Hydrogenophaga</taxon>
    </lineage>
</organism>
<dbReference type="EMBL" id="QVLS01000014">
    <property type="protein sequence ID" value="RFP76791.1"/>
    <property type="molecule type" value="Genomic_DNA"/>
</dbReference>
<proteinExistence type="predicted"/>
<dbReference type="AlphaFoldDB" id="A0A372EEG4"/>
<evidence type="ECO:0008006" key="4">
    <source>
        <dbReference type="Google" id="ProtNLM"/>
    </source>
</evidence>
<evidence type="ECO:0000313" key="3">
    <source>
        <dbReference type="Proteomes" id="UP000261931"/>
    </source>
</evidence>
<protein>
    <recommendedName>
        <fullName evidence="4">DUF3185 domain-containing protein</fullName>
    </recommendedName>
</protein>
<name>A0A372EEG4_9BURK</name>
<dbReference type="RefSeq" id="WP_116960679.1">
    <property type="nucleotide sequence ID" value="NZ_QVLS01000014.1"/>
</dbReference>
<keyword evidence="1" id="KW-0812">Transmembrane</keyword>
<keyword evidence="1" id="KW-0472">Membrane</keyword>
<keyword evidence="3" id="KW-1185">Reference proteome</keyword>
<gene>
    <name evidence="2" type="ORF">DY262_19150</name>
</gene>
<keyword evidence="1" id="KW-1133">Transmembrane helix</keyword>
<comment type="caution">
    <text evidence="2">The sequence shown here is derived from an EMBL/GenBank/DDBJ whole genome shotgun (WGS) entry which is preliminary data.</text>
</comment>
<accession>A0A372EEG4</accession>
<dbReference type="Proteomes" id="UP000261931">
    <property type="component" value="Unassembled WGS sequence"/>
</dbReference>
<evidence type="ECO:0000313" key="2">
    <source>
        <dbReference type="EMBL" id="RFP76791.1"/>
    </source>
</evidence>
<evidence type="ECO:0000256" key="1">
    <source>
        <dbReference type="SAM" id="Phobius"/>
    </source>
</evidence>